<dbReference type="GO" id="GO:0005886">
    <property type="term" value="C:plasma membrane"/>
    <property type="evidence" value="ECO:0007669"/>
    <property type="project" value="UniProtKB-SubCell"/>
</dbReference>
<feature type="transmembrane region" description="Helical" evidence="6">
    <location>
        <begin position="716"/>
        <end position="737"/>
    </location>
</feature>
<feature type="transmembrane region" description="Helical" evidence="6">
    <location>
        <begin position="326"/>
        <end position="347"/>
    </location>
</feature>
<keyword evidence="3 6" id="KW-0812">Transmembrane</keyword>
<comment type="caution">
    <text evidence="8">The sequence shown here is derived from an EMBL/GenBank/DDBJ whole genome shotgun (WGS) entry which is preliminary data.</text>
</comment>
<name>A0A8J2Z134_9PROT</name>
<dbReference type="SUPFAM" id="SSF82866">
    <property type="entry name" value="Multidrug efflux transporter AcrB transmembrane domain"/>
    <property type="match status" value="2"/>
</dbReference>
<dbReference type="PANTHER" id="PTHR33406:SF10">
    <property type="entry name" value="SSD DOMAIN-CONTAINING PROTEIN"/>
    <property type="match status" value="1"/>
</dbReference>
<evidence type="ECO:0000256" key="5">
    <source>
        <dbReference type="ARBA" id="ARBA00023136"/>
    </source>
</evidence>
<reference evidence="8" key="1">
    <citation type="journal article" date="2014" name="Int. J. Syst. Evol. Microbiol.">
        <title>Complete genome sequence of Corynebacterium casei LMG S-19264T (=DSM 44701T), isolated from a smear-ripened cheese.</title>
        <authorList>
            <consortium name="US DOE Joint Genome Institute (JGI-PGF)"/>
            <person name="Walter F."/>
            <person name="Albersmeier A."/>
            <person name="Kalinowski J."/>
            <person name="Ruckert C."/>
        </authorList>
    </citation>
    <scope>NUCLEOTIDE SEQUENCE</scope>
    <source>
        <strain evidence="8">CGMCC 1.15725</strain>
    </source>
</reference>
<dbReference type="Pfam" id="PF03176">
    <property type="entry name" value="MMPL"/>
    <property type="match status" value="2"/>
</dbReference>
<dbReference type="InterPro" id="IPR004869">
    <property type="entry name" value="MMPL_dom"/>
</dbReference>
<sequence length="782" mass="83651">MPKKIFIHRLGHGLFTYRRTVLVLFALVTLALGWAASTLRIDASFEKTLPEAHPYMATFKQFQQQFGGANRILIALHSKSGSILTPEFLDVLKKATEETYFIPGVDRSRVTSIFTPNVRFIEIVRDGFAGGNVVPGTFKATPEGIEEVRKNILKSGQLGRLVSADFSSAMISAELVDRDPATGEKPDVFKVAAALEQNLRSKYDGPVADVHILGFAKVMGDIADAAGGVLKFFALAFLITAGIVTLYGRSLALTVTLLGVSVVTVIWQLGLLSLLGFGIDPLSILVPFLVFAIAISHGVQNIGTLTQEMAKGHDVRAASLAGFNRLLVPGVAALVADALGFLTITLIDVPSIRELSIAASLGMVLIIATHLFVLPLLMSLLPLGPEYRHRMARTYGRLDGVWRAISVLATPKGAIPAVAIAVAVFGFASVGAKHRAVGDIDAGVPELWGDSRYNQDAAFITKTFAIGVDIIQVIAQGPKNGCVDHSVVEAIDRFDWHMRNVAGVRSTLSLPMAMKLVNAGWNEGNPKWRELPRDSRVLVRASAPIETSTGLLNDDCSVMPIIMFTVDHKAETIDRVTNAVEAWTKANPSSKVSFRLATGNVGVMAATNQTVRAAETPMLLYVYGVVLASCLVMFRGVAPSVCVIIPLILVSVLTDAIMALLGIGLKTSTLPVAALGVGIGVDYGMYMFSRLNSHLGGGRGFAEAYLQTLRETGSSILLTGLTLAAGTCTWILSGLRFQADMGLLLTFVFIANMLGAVLLSPAIAGLIDRVRPFRRVEGVVGH</sequence>
<dbReference type="PANTHER" id="PTHR33406">
    <property type="entry name" value="MEMBRANE PROTEIN MJ1562-RELATED"/>
    <property type="match status" value="1"/>
</dbReference>
<feature type="transmembrane region" description="Helical" evidence="6">
    <location>
        <begin position="618"/>
        <end position="634"/>
    </location>
</feature>
<comment type="subcellular location">
    <subcellularLocation>
        <location evidence="1">Cell membrane</location>
        <topology evidence="1">Multi-pass membrane protein</topology>
    </subcellularLocation>
</comment>
<dbReference type="EMBL" id="BMJQ01000024">
    <property type="protein sequence ID" value="GGF47051.1"/>
    <property type="molecule type" value="Genomic_DNA"/>
</dbReference>
<organism evidence="8 9">
    <name type="scientific">Aliidongia dinghuensis</name>
    <dbReference type="NCBI Taxonomy" id="1867774"/>
    <lineage>
        <taxon>Bacteria</taxon>
        <taxon>Pseudomonadati</taxon>
        <taxon>Pseudomonadota</taxon>
        <taxon>Alphaproteobacteria</taxon>
        <taxon>Rhodospirillales</taxon>
        <taxon>Dongiaceae</taxon>
        <taxon>Aliidongia</taxon>
    </lineage>
</organism>
<evidence type="ECO:0000256" key="3">
    <source>
        <dbReference type="ARBA" id="ARBA00022692"/>
    </source>
</evidence>
<proteinExistence type="predicted"/>
<evidence type="ECO:0000313" key="8">
    <source>
        <dbReference type="EMBL" id="GGF47051.1"/>
    </source>
</evidence>
<evidence type="ECO:0000256" key="2">
    <source>
        <dbReference type="ARBA" id="ARBA00022475"/>
    </source>
</evidence>
<protein>
    <submittedName>
        <fullName evidence="8">RND transporter</fullName>
    </submittedName>
</protein>
<evidence type="ECO:0000313" key="9">
    <source>
        <dbReference type="Proteomes" id="UP000646365"/>
    </source>
</evidence>
<feature type="domain" description="SSD" evidence="7">
    <location>
        <begin position="221"/>
        <end position="380"/>
    </location>
</feature>
<feature type="transmembrane region" description="Helical" evidence="6">
    <location>
        <begin position="669"/>
        <end position="689"/>
    </location>
</feature>
<evidence type="ECO:0000256" key="1">
    <source>
        <dbReference type="ARBA" id="ARBA00004651"/>
    </source>
</evidence>
<feature type="transmembrane region" description="Helical" evidence="6">
    <location>
        <begin position="404"/>
        <end position="428"/>
    </location>
</feature>
<keyword evidence="9" id="KW-1185">Reference proteome</keyword>
<evidence type="ECO:0000256" key="4">
    <source>
        <dbReference type="ARBA" id="ARBA00022989"/>
    </source>
</evidence>
<evidence type="ECO:0000259" key="7">
    <source>
        <dbReference type="PROSITE" id="PS50156"/>
    </source>
</evidence>
<evidence type="ECO:0000256" key="6">
    <source>
        <dbReference type="SAM" id="Phobius"/>
    </source>
</evidence>
<keyword evidence="2" id="KW-1003">Cell membrane</keyword>
<keyword evidence="4 6" id="KW-1133">Transmembrane helix</keyword>
<dbReference type="Proteomes" id="UP000646365">
    <property type="component" value="Unassembled WGS sequence"/>
</dbReference>
<gene>
    <name evidence="8" type="ORF">GCM10011611_61850</name>
</gene>
<feature type="transmembrane region" description="Helical" evidence="6">
    <location>
        <begin position="359"/>
        <end position="383"/>
    </location>
</feature>
<dbReference type="InterPro" id="IPR050545">
    <property type="entry name" value="Mycobact_MmpL"/>
</dbReference>
<keyword evidence="5 6" id="KW-0472">Membrane</keyword>
<feature type="transmembrane region" description="Helical" evidence="6">
    <location>
        <begin position="641"/>
        <end position="663"/>
    </location>
</feature>
<dbReference type="AlphaFoldDB" id="A0A8J2Z134"/>
<dbReference type="RefSeq" id="WP_189052056.1">
    <property type="nucleotide sequence ID" value="NZ_BMJQ01000024.1"/>
</dbReference>
<feature type="transmembrane region" description="Helical" evidence="6">
    <location>
        <begin position="255"/>
        <end position="278"/>
    </location>
</feature>
<feature type="transmembrane region" description="Helical" evidence="6">
    <location>
        <begin position="229"/>
        <end position="248"/>
    </location>
</feature>
<feature type="transmembrane region" description="Helical" evidence="6">
    <location>
        <begin position="743"/>
        <end position="767"/>
    </location>
</feature>
<dbReference type="InterPro" id="IPR000731">
    <property type="entry name" value="SSD"/>
</dbReference>
<dbReference type="PROSITE" id="PS50156">
    <property type="entry name" value="SSD"/>
    <property type="match status" value="1"/>
</dbReference>
<dbReference type="Gene3D" id="1.20.1640.10">
    <property type="entry name" value="Multidrug efflux transporter AcrB transmembrane domain"/>
    <property type="match status" value="2"/>
</dbReference>
<accession>A0A8J2Z134</accession>
<reference evidence="8" key="2">
    <citation type="submission" date="2020-09" db="EMBL/GenBank/DDBJ databases">
        <authorList>
            <person name="Sun Q."/>
            <person name="Zhou Y."/>
        </authorList>
    </citation>
    <scope>NUCLEOTIDE SEQUENCE</scope>
    <source>
        <strain evidence="8">CGMCC 1.15725</strain>
    </source>
</reference>
<feature type="transmembrane region" description="Helical" evidence="6">
    <location>
        <begin position="284"/>
        <end position="305"/>
    </location>
</feature>